<dbReference type="OMA" id="QRIYLRI"/>
<feature type="domain" description="TLC" evidence="9">
    <location>
        <begin position="129"/>
        <end position="331"/>
    </location>
</feature>
<protein>
    <submittedName>
        <fullName evidence="11">Ceramide synthase 5-like</fullName>
    </submittedName>
</protein>
<keyword evidence="10" id="KW-1185">Reference proteome</keyword>
<dbReference type="OrthoDB" id="537032at2759"/>
<dbReference type="UniPathway" id="UPA00222"/>
<name>A0A8B7PG03_HYAAZ</name>
<dbReference type="GO" id="GO:0016020">
    <property type="term" value="C:membrane"/>
    <property type="evidence" value="ECO:0007669"/>
    <property type="project" value="UniProtKB-SubCell"/>
</dbReference>
<dbReference type="Pfam" id="PF03798">
    <property type="entry name" value="TRAM_LAG1_CLN8"/>
    <property type="match status" value="1"/>
</dbReference>
<evidence type="ECO:0000256" key="4">
    <source>
        <dbReference type="ARBA" id="ARBA00022692"/>
    </source>
</evidence>
<evidence type="ECO:0000256" key="1">
    <source>
        <dbReference type="ARBA" id="ARBA00004141"/>
    </source>
</evidence>
<evidence type="ECO:0000313" key="10">
    <source>
        <dbReference type="Proteomes" id="UP000694843"/>
    </source>
</evidence>
<dbReference type="KEGG" id="hazt:108680698"/>
<feature type="transmembrane region" description="Helical" evidence="8">
    <location>
        <begin position="177"/>
        <end position="196"/>
    </location>
</feature>
<evidence type="ECO:0000256" key="6">
    <source>
        <dbReference type="ARBA" id="ARBA00023136"/>
    </source>
</evidence>
<dbReference type="RefSeq" id="XP_018025074.1">
    <property type="nucleotide sequence ID" value="XM_018169585.2"/>
</dbReference>
<evidence type="ECO:0000256" key="7">
    <source>
        <dbReference type="PROSITE-ProRule" id="PRU00205"/>
    </source>
</evidence>
<organism evidence="10 11">
    <name type="scientific">Hyalella azteca</name>
    <name type="common">Amphipod</name>
    <dbReference type="NCBI Taxonomy" id="294128"/>
    <lineage>
        <taxon>Eukaryota</taxon>
        <taxon>Metazoa</taxon>
        <taxon>Ecdysozoa</taxon>
        <taxon>Arthropoda</taxon>
        <taxon>Crustacea</taxon>
        <taxon>Multicrustacea</taxon>
        <taxon>Malacostraca</taxon>
        <taxon>Eumalacostraca</taxon>
        <taxon>Peracarida</taxon>
        <taxon>Amphipoda</taxon>
        <taxon>Senticaudata</taxon>
        <taxon>Talitrida</taxon>
        <taxon>Talitroidea</taxon>
        <taxon>Hyalellidae</taxon>
        <taxon>Hyalella</taxon>
    </lineage>
</organism>
<dbReference type="GO" id="GO:0046513">
    <property type="term" value="P:ceramide biosynthetic process"/>
    <property type="evidence" value="ECO:0007669"/>
    <property type="project" value="InterPro"/>
</dbReference>
<evidence type="ECO:0000256" key="2">
    <source>
        <dbReference type="ARBA" id="ARBA00004760"/>
    </source>
</evidence>
<dbReference type="GO" id="GO:0050291">
    <property type="term" value="F:sphingosine N-acyltransferase activity"/>
    <property type="evidence" value="ECO:0007669"/>
    <property type="project" value="InterPro"/>
</dbReference>
<keyword evidence="4 7" id="KW-0812">Transmembrane</keyword>
<feature type="transmembrane region" description="Helical" evidence="8">
    <location>
        <begin position="301"/>
        <end position="320"/>
    </location>
</feature>
<feature type="transmembrane region" description="Helical" evidence="8">
    <location>
        <begin position="203"/>
        <end position="221"/>
    </location>
</feature>
<dbReference type="Gene3D" id="1.10.10.60">
    <property type="entry name" value="Homeodomain-like"/>
    <property type="match status" value="1"/>
</dbReference>
<dbReference type="AlphaFoldDB" id="A0A8B7PG03"/>
<dbReference type="InterPro" id="IPR016439">
    <property type="entry name" value="Lag1/Lac1-like"/>
</dbReference>
<dbReference type="InterPro" id="IPR006634">
    <property type="entry name" value="TLC-dom"/>
</dbReference>
<comment type="pathway">
    <text evidence="3">Sphingolipid metabolism.</text>
</comment>
<proteinExistence type="predicted"/>
<dbReference type="Proteomes" id="UP000694843">
    <property type="component" value="Unplaced"/>
</dbReference>
<dbReference type="PANTHER" id="PTHR12560:SF0">
    <property type="entry name" value="LD18904P"/>
    <property type="match status" value="1"/>
</dbReference>
<gene>
    <name evidence="11" type="primary">LOC108680698</name>
</gene>
<evidence type="ECO:0000256" key="8">
    <source>
        <dbReference type="SAM" id="Phobius"/>
    </source>
</evidence>
<dbReference type="PROSITE" id="PS50922">
    <property type="entry name" value="TLC"/>
    <property type="match status" value="1"/>
</dbReference>
<keyword evidence="5 8" id="KW-1133">Transmembrane helix</keyword>
<comment type="subcellular location">
    <subcellularLocation>
        <location evidence="1">Membrane</location>
        <topology evidence="1">Multi-pass membrane protein</topology>
    </subcellularLocation>
</comment>
<evidence type="ECO:0000259" key="9">
    <source>
        <dbReference type="PROSITE" id="PS50922"/>
    </source>
</evidence>
<keyword evidence="6 7" id="KW-0472">Membrane</keyword>
<feature type="transmembrane region" description="Helical" evidence="8">
    <location>
        <begin position="138"/>
        <end position="157"/>
    </location>
</feature>
<reference evidence="11" key="1">
    <citation type="submission" date="2025-08" db="UniProtKB">
        <authorList>
            <consortium name="RefSeq"/>
        </authorList>
    </citation>
    <scope>IDENTIFICATION</scope>
    <source>
        <tissue evidence="11">Whole organism</tissue>
    </source>
</reference>
<sequence>MNNRTWIEWLGLPSGVSYEEVEEKLGEPYPSLAEFWKWALIFGATLYIFRDYILIPFILKPLGLRAGVRSRPYAAPPPNKTLEDLYAVNRARPPRQMLTAAASRNNWSERAVERWLRQRALSSQMTTLEKFCDMGWQVFFYSCQFIAGLFIVLPQDYVWDSSLLFEDVPYQRVPVIIWWYCAFNCGFYITQTYTLLTQDRRHDFFIMVIHHLAVFLIYFVNVSMNGMNLQSLSAFIHETADIPLALGKMLDYSGRKEFNTFCMVIFAVVWIITRLVLYPVMIIKPIFAKYFTLGFRIWPGLYLGSALSLILLFLHCMWTVELVKAIKIKLSTDKVVADGRSSGEELSEEEKVTENSNFDIKVRNKVRGWLDEDNGRQRKVIPSVF</sequence>
<accession>A0A8B7PG03</accession>
<dbReference type="PANTHER" id="PTHR12560">
    <property type="entry name" value="LONGEVITY ASSURANCE FACTOR 1 LAG1"/>
    <property type="match status" value="1"/>
</dbReference>
<dbReference type="GeneID" id="108680698"/>
<dbReference type="SMART" id="SM00724">
    <property type="entry name" value="TLC"/>
    <property type="match status" value="1"/>
</dbReference>
<evidence type="ECO:0000313" key="11">
    <source>
        <dbReference type="RefSeq" id="XP_018025074.1"/>
    </source>
</evidence>
<feature type="transmembrane region" description="Helical" evidence="8">
    <location>
        <begin position="258"/>
        <end position="281"/>
    </location>
</feature>
<evidence type="ECO:0000256" key="5">
    <source>
        <dbReference type="ARBA" id="ARBA00022989"/>
    </source>
</evidence>
<evidence type="ECO:0000256" key="3">
    <source>
        <dbReference type="ARBA" id="ARBA00004991"/>
    </source>
</evidence>
<comment type="pathway">
    <text evidence="2">Lipid metabolism; sphingolipid metabolism.</text>
</comment>